<dbReference type="Proteomes" id="UP001152531">
    <property type="component" value="Unassembled WGS sequence"/>
</dbReference>
<protein>
    <submittedName>
        <fullName evidence="1">DNA repair protein Rad5p</fullName>
    </submittedName>
</protein>
<name>A0ACA9Y9M8_9ASCO</name>
<evidence type="ECO:0000313" key="2">
    <source>
        <dbReference type="Proteomes" id="UP001152531"/>
    </source>
</evidence>
<comment type="caution">
    <text evidence="1">The sequence shown here is derived from an EMBL/GenBank/DDBJ whole genome shotgun (WGS) entry which is preliminary data.</text>
</comment>
<dbReference type="EMBL" id="CALSDN010000007">
    <property type="protein sequence ID" value="CAH6721762.1"/>
    <property type="molecule type" value="Genomic_DNA"/>
</dbReference>
<gene>
    <name evidence="1" type="ORF">CLIB1444_07S01882</name>
</gene>
<sequence>MSGGRKRGLPDGSNSQDMNSNPKETKRRSKRLDSLYSNQAKSMTQEPEIIVLSSEDEIEESDISPEEELQQQQNGEPNDNYGSEDTDVFHDAQSSVANTIDEPQDITNIESLSDDSEDLEGLEEKTLPENDEDSETDHEIIPQVNNGQINQGSTQPVFEQQQPPPQIEQLAEQQPPTGNSFAQQPTFDRPYVQQPQEEPVSVDDDYSDDDLMIISPEEANKLSVFNKPKSLQAITPQPYDIHGNPGFNQPAPIPRYGPDASEEARKRRSVEREIRLRDLAFERNRSIVARDRIQERLQDIKRIIANLNAISNSSGEMSASLGKERNEFIRLNHQHDLLVHAIRNNEMDSMALLREKELEERTVKEEQYGQNSQRTHQTGMPPPPQPSVFNTLTDMGYQMYNQFKDNFQPLTTALPPGTTIGPTTYDTSQVHLNDLIDNIVEEEHNTEGDDFAATPSGLSTVLLKHQRIGLSWLLKMEESSIKGGILADDMGLGKTIQALALILANKSEDQECKTTLVIAPVSLLRQWKQEMQDKVDSSSQLSIGIYHGKEKNMMKTPNQFRKFDVVLTSYGTLSSEHGKHGSKVRSRQFYSPFYHEMKFFRIILDEAQAIKNRNTRASKAVADLESVHRLCLTGTPMQNSVNELYPIIRFLKARPYNDLQKFNLSISGPITSQNGNRTKGVERLQALLKAICLRRTKDSLIDGKPILQLPEKHVHIDRLAMPTDEKDAYKSIESRTGKKAKRLLSSNGSWSHILVLLTRLRQACLHTYLCELGSIDAACRFKKDYWKILLRTVVDLDDVSVQKIKLEINKGHFDSEDMKDIHDMDLIQEDKIVILSDEEDEEEEDAETNQEEVKEEDKQEVKEETKPIIETKERNELFKTEINQMIGNEESFSFTCPICVMPANWSSILRFPCGHKICDVCIQEFFPNLEEDDIDASEKCRECPQRVKLGDVVDYSIFAKKYVENLDINTIKNQLYSSYNDKMTNQDKILKLAEKYDGLEPSCKMSRIMDLIEKIFKEYPGEKIIIFSQFIGFFDILTFMLKSSKIPYLRYDGSMTVDKKDFAVKQFYQSDVKIMLTSLKAGNAGLTLTCASHVILCDPFWNPFVEEQAMGRAHRLGQQREVHVYRILIEDTVEDRIVKLQQQKKELIEAALDEKGIQSVSKLGRRELGFLFGLNGLD</sequence>
<proteinExistence type="predicted"/>
<keyword evidence="2" id="KW-1185">Reference proteome</keyword>
<reference evidence="1" key="1">
    <citation type="submission" date="2022-06" db="EMBL/GenBank/DDBJ databases">
        <authorList>
            <person name="Legras J.-L."/>
            <person name="Devillers H."/>
            <person name="Grondin C."/>
        </authorList>
    </citation>
    <scope>NUCLEOTIDE SEQUENCE</scope>
    <source>
        <strain evidence="1">CLIB 1444</strain>
    </source>
</reference>
<accession>A0ACA9Y9M8</accession>
<organism evidence="1 2">
    <name type="scientific">[Candida] jaroonii</name>
    <dbReference type="NCBI Taxonomy" id="467808"/>
    <lineage>
        <taxon>Eukaryota</taxon>
        <taxon>Fungi</taxon>
        <taxon>Dikarya</taxon>
        <taxon>Ascomycota</taxon>
        <taxon>Saccharomycotina</taxon>
        <taxon>Pichiomycetes</taxon>
        <taxon>Debaryomycetaceae</taxon>
        <taxon>Yamadazyma</taxon>
    </lineage>
</organism>
<evidence type="ECO:0000313" key="1">
    <source>
        <dbReference type="EMBL" id="CAH6721762.1"/>
    </source>
</evidence>